<comment type="caution">
    <text evidence="2">The sequence shown here is derived from an EMBL/GenBank/DDBJ whole genome shotgun (WGS) entry which is preliminary data.</text>
</comment>
<dbReference type="InterPro" id="IPR007398">
    <property type="entry name" value="BioG"/>
</dbReference>
<sequence>MKEKLIQNNSDELIIFLSGWGCDDVQFKNIASSRDVLLCWDYTDLQFSFDFSNYKKCYLIAFSAGVFVAGLIQNLLPKTELKIAVNGNPLFIDPYYGIPQNIRQIFKDLSLDNYMDFRREYLVFDDEEFEYFNNHSPQRTFESCFEEINKLENYAAHSNAVMDFDCAILSDNDKIFIPSRQKEYFQGKYKILHNVAHNVFYHFKNLDDLITFVQ</sequence>
<organism evidence="2 3">
    <name type="scientific">Candidatus Scatousia excrementipullorum</name>
    <dbReference type="NCBI Taxonomy" id="2840936"/>
    <lineage>
        <taxon>Bacteria</taxon>
        <taxon>Candidatus Scatousia</taxon>
    </lineage>
</organism>
<dbReference type="Proteomes" id="UP000823632">
    <property type="component" value="Unassembled WGS sequence"/>
</dbReference>
<protein>
    <submittedName>
        <fullName evidence="2">DUF452 family protein</fullName>
    </submittedName>
</protein>
<feature type="transmembrane region" description="Helical" evidence="1">
    <location>
        <begin position="57"/>
        <end position="76"/>
    </location>
</feature>
<keyword evidence="1" id="KW-1133">Transmembrane helix</keyword>
<dbReference type="Pfam" id="PF04301">
    <property type="entry name" value="BioG"/>
    <property type="match status" value="1"/>
</dbReference>
<accession>A0A9D9DQG6</accession>
<keyword evidence="1" id="KW-0472">Membrane</keyword>
<evidence type="ECO:0000313" key="2">
    <source>
        <dbReference type="EMBL" id="MBO8430315.1"/>
    </source>
</evidence>
<reference evidence="2" key="2">
    <citation type="journal article" date="2021" name="PeerJ">
        <title>Extensive microbial diversity within the chicken gut microbiome revealed by metagenomics and culture.</title>
        <authorList>
            <person name="Gilroy R."/>
            <person name="Ravi A."/>
            <person name="Getino M."/>
            <person name="Pursley I."/>
            <person name="Horton D.L."/>
            <person name="Alikhan N.F."/>
            <person name="Baker D."/>
            <person name="Gharbi K."/>
            <person name="Hall N."/>
            <person name="Watson M."/>
            <person name="Adriaenssens E.M."/>
            <person name="Foster-Nyarko E."/>
            <person name="Jarju S."/>
            <person name="Secka A."/>
            <person name="Antonio M."/>
            <person name="Oren A."/>
            <person name="Chaudhuri R.R."/>
            <person name="La Ragione R."/>
            <person name="Hildebrand F."/>
            <person name="Pallen M.J."/>
        </authorList>
    </citation>
    <scope>NUCLEOTIDE SEQUENCE</scope>
    <source>
        <strain evidence="2">10192</strain>
    </source>
</reference>
<keyword evidence="1" id="KW-0812">Transmembrane</keyword>
<dbReference type="AlphaFoldDB" id="A0A9D9DQG6"/>
<evidence type="ECO:0000313" key="3">
    <source>
        <dbReference type="Proteomes" id="UP000823632"/>
    </source>
</evidence>
<proteinExistence type="predicted"/>
<gene>
    <name evidence="2" type="ORF">IAC76_02900</name>
</gene>
<name>A0A9D9DQG6_9BACT</name>
<reference evidence="2" key="1">
    <citation type="submission" date="2020-10" db="EMBL/GenBank/DDBJ databases">
        <authorList>
            <person name="Gilroy R."/>
        </authorList>
    </citation>
    <scope>NUCLEOTIDE SEQUENCE</scope>
    <source>
        <strain evidence="2">10192</strain>
    </source>
</reference>
<dbReference type="EMBL" id="JADIND010000064">
    <property type="protein sequence ID" value="MBO8430315.1"/>
    <property type="molecule type" value="Genomic_DNA"/>
</dbReference>
<evidence type="ECO:0000256" key="1">
    <source>
        <dbReference type="SAM" id="Phobius"/>
    </source>
</evidence>